<dbReference type="PANTHER" id="PTHR36838">
    <property type="entry name" value="AUXIN EFFLUX CARRIER FAMILY PROTEIN"/>
    <property type="match status" value="1"/>
</dbReference>
<dbReference type="EMBL" id="JAPMOS010000016">
    <property type="protein sequence ID" value="KAJ4459894.1"/>
    <property type="molecule type" value="Genomic_DNA"/>
</dbReference>
<dbReference type="CDD" id="cd00054">
    <property type="entry name" value="EGF_CA"/>
    <property type="match status" value="1"/>
</dbReference>
<keyword evidence="7" id="KW-0245">EGF-like domain</keyword>
<feature type="compositionally biased region" description="Low complexity" evidence="8">
    <location>
        <begin position="754"/>
        <end position="769"/>
    </location>
</feature>
<sequence length="3606" mass="377722">MSSGLAMGLSTETRGDGDRGRLHCADRMGQQWATIVSIFAQIGAGYLLRKISRVDVLSGKGISALILNFALPGLLLTKLIKEGTFTLNLIAFPFAAFFYNVGLLLLGWWLFKIMQRRWPHIWTEDMKPTFLMCLSGQNLGLFAFPLIEALYNEEAVFAIAMFDIGNAMYIFGVVYVLAYHYRRNGAAAAPQVTSASPPAPVALAVLPGRRNQYTELRDAPLAVGEATIDLAKPAALERSPSPLPSPYQRQAAAEEGSLSLPTPPPVATTSSVASPPPPTSPASPPPSAPLPNTAPLGTTAPVLTPAVPTWKRRVKKVLSMVPFPLTSYFIVIALNLSGVHSYPEPFQTFFSQIAGANGPLVLVLMGLYLEFRPRIPERYKWLILFEVLFRYIPGLIMGLLLALFLRFAVGYENMLAVCLGSCLIFPVPVAVVAFSNEFGLDPQMPGLLSNITMMISSDLPLPPEATPLVLMAFDVAPIATLFILIALGFVLKTVGRLDDSAGKPVASLLVNLTLPGILMVKMIKTTFDMKLIAFPFIAFTFNCLQLGGGLVLFPILRRKWPGTWNDDLKPPFLLCLTCHNIGVFAYPIFEALYGDTSVYCMAMWDLGNSVYMFGVAYAVSYHYRVTGRDPPKTTTEHLQSSGPKPGGDVELGVIVTQTPSEAGVMPGEQQAMSDSPRGTVDHPGEAAAPPELVEGPVPIGQAGDVVLPAPPQAEPASTAAPKTAQPPTGGVPLSDSSVLLPTVAVPTPPPTPTPASVGGSPPVPSASATGSAIAPVAAAPVPPRWRRVGKKIGSMVPTPLVIYVIVISLNAAGVRAYPEPLASVFGYLANCNTPLGLLLLGVYLDFHPKMPPRYRWLILAELLYRYLWGFLCGIGLAALLRFGLGFDSITAISLGSCVILPLPVTNIAFCLEFGLDSKLPGIVCNLTVLCSLGAIFVIALALGQHNKCRLRYPCGGQIHGLRQRQNYGRCSGQLFLGNSRFHLRHSVEQHHTIRSLVGMPDRLRKTQLLFSICHDTQYTSFTPGQWTRITYTAFHQGSTVQGVIYEVHSGRAAFGETGFLYGVYASPWFTTSLPAGAYSSGSTEPWKFFGPLDWGNPFTTVLHPVSQGTGAWMATWTPYVAGGWEMSILYGDHHVGTADPIVTVTPGPIAATWSSFVAPAIGLTALPLTVVRVTGRDQWKNPVHCTPALLGQFTLRWDSGVMPTAVTWSCATDEDPAPFLGVLTPTQAMAGTHTVVPDVGGNQVGSPATVLIMAIAHTTSNFTAPNTTRAGQPWLVTIAARDILGAAVGCDAILRAAAFVVQWDGMSPANVTWSCSPEALFVATIIPTEAGMHGVSVTTVVGGAALGGGPSSVRVLPGPASTSACSLLLSNATAGTAHAILMAARDAFQNPISCDETDNTLTTFEVLVGGQPPLNLTWACLAGGWRTLDRLELTVAAPIAPPPQATLYAWVYLASNDTAALLEITWHGATDQRATWGDVDEPKWRGWTPPRGRWHRVTVPATNSPQAVTGLTLRGGRAAYGPAGYLDPDTGVEVPWPGLTNTSFVTGVEVLAGGDLLDPLRAGGSDEGETASLFMAEWLPTKAQIVAVEVADGTGAQLGGNESPRLIMVEPGPATVATSLFSHPTTVSAGSSYLMSFAARDELNNSISCPYIADPGRSFSVRRDGSAPAGLGWSCVTTSAGMDVAANSTEDVFQAECQAPTATGHSLMRVFFPDGTVAAWSVTVLPGPISAAETFFNLTAGTEQAPTISAGTAIGLLLTARDVYGNLVPCNSTTGISSSSECFTLLWDGVPIAATSGGVSASVGVANLTWTCADDGRLVTAQWTPLVAGSSAVTVQYKDAGMVDNGTVRTVFVGPSTVSGLHSEFSLPAITAAGRLTPITVTARDRFDNLLADCGDAAFAVHWAGQPTDTTATAPVAWQCSPANGTWVGWVRPVVAGSGEVRVLVDGGAVPADPVGPGHRSVLVLPGRISARNSTFSSPPTATAGISHELVLTARDSFGNLVPCQSAQLAVSCPFGLLWDGHPVADVTWSCRESGQAGATSVFVAAWRPILAGPHLVAPVGGESDETVGIPATVTVAPGPISASRSTMVVPGATAAGQPSTFTIAARDAWDNVIPCSATALLAPSAPFSSALVWDGVPATVSNVTWACTATATANNGSLLFEGRFVLNRSGTHRLAAWAGGGDLVAGSPCNVTVSPAGGMVVGGGDADLTVARVLWGPYSWHWMGDSWLMALAIFLARLVPLSCATTAAGAISAPQCTLDATGTAVAGQPYLFTVAARDAWANRVSCTNNTALGAFEVHWDGELPAAAAAATTTTTTGSAVDPAGGEGQPVGGSPTVVVVSPGPISPLRSFFSSLPALAVAGAPLNLSVVARDAFNNCIPCLPASGPAPFAVSWDAAATQGGETWACDEAGLFVATWWPTVAGQHQAAVQMGAEGLWVGNQTTSNVTVIPGLPSSLTSSVHCPTITTAGTSFAVILTAQDAFHNPIPCTEAARSAIFRLSWDGAAPAVEWQCAGVGLVQFRALFAPTLAGSHRLEGRLANDDPVGQCNVTVLRGAIVAEASAFSAAPTTTAGAAYSVLIAARDSYGNWVACANDSVAGSLFALAPSLHAATPPLLGQGDMEPAWRCADGDFLCTLHPTHAGVYWLAPVVAGSAGVVGGHGANVTVRSGSAWGPTSSFVAAPSTIAGLQYSVTLSARDAYSNRIPCVPTLNDVLFGLLWDGNVPSEVVWRCAGLDWVGTFAPVVAGVHRLEARLVEVEADKSVAGGISVTVFSAALSAHTTTFAAPAQATACGDLYSVRIVPRDRFGNSVTCANSSGLVLLWDGAALPPEDGRPGWVCTETEDEGTLLLVQWAPRHAGSHTLELGLDSEAAAGGPAVVRLEPVEDRSDLTSVCFTPQTTIGLAFPVTLTARDACSNLIPCATGSTSLFTILWNETAIEPADLTWRCEGPNHVATFTPRMAGTVLLDPVLSTDGAPVRGAPLDVLVLADLVPPTVTEVRFQSSNRRDPARARLDDVLSVFFTTSEPTRVWRANITIGARPVTELIGLDGGAGFQWVARWGPLGPQECAQEGSVGFVVAGLVDWAGNEMVGEVRNAATSRITIDCTPPKIMSAASVSSSLIDPRLVQPGDTVSLSFATSEPIDHTSVGLSIAAHPVNVTAGARGNQFEEGLLMFHGEYVMQAGDPVGAMTWLLSRLVDLAGNAIPDPIEVSLAFFGSACLEDSHCGGHGATCARNGSSAPAVVFHCACPQGSSGPHCEVTVPTPSPTTHEPQTHYCWTDEDCRADGDPEATCVAAIDGTWSCRCSAPNMQLVSGATCRKAASKSLWPLYMVAPLGCLLSVFVAVLLVWLRRRKRRDEPFKGSLAIVSPSAIVLPAAIHPDCGGGQGKVQQKQPRSTPPLELPFWPSPRRQRLQRSALLLGPAPLGRPRRPRLAATSATWAVPVPTPPVADSVASKGDDAPLSPAEAHDEGGVLGPPCFVTPTVGLDAERDLPPKGDHPAPDELLAISARASHRPHPEPLDNEWSEQPRVRTSLLHERPTRQGRALHPRLLAAMEPFTGEGGTAVGGGVSGALGKSRRPRLPTYRPRVEPKEEAVPTSPPQNAAAEMPLL</sequence>
<feature type="transmembrane region" description="Helical" evidence="9">
    <location>
        <begin position="157"/>
        <end position="178"/>
    </location>
</feature>
<feature type="region of interest" description="Disordered" evidence="8">
    <location>
        <begin position="629"/>
        <end position="649"/>
    </location>
</feature>
<proteinExistence type="predicted"/>
<feature type="transmembrane region" description="Helical" evidence="9">
    <location>
        <begin position="532"/>
        <end position="556"/>
    </location>
</feature>
<feature type="transmembrane region" description="Helical" evidence="9">
    <location>
        <begin position="317"/>
        <end position="337"/>
    </location>
</feature>
<feature type="transmembrane region" description="Helical" evidence="9">
    <location>
        <begin position="349"/>
        <end position="369"/>
    </location>
</feature>
<name>A0ABQ8UL10_9EUKA</name>
<evidence type="ECO:0000256" key="4">
    <source>
        <dbReference type="ARBA" id="ARBA00022692"/>
    </source>
</evidence>
<feature type="disulfide bond" evidence="7">
    <location>
        <begin position="3245"/>
        <end position="3254"/>
    </location>
</feature>
<dbReference type="PROSITE" id="PS00022">
    <property type="entry name" value="EGF_1"/>
    <property type="match status" value="1"/>
</dbReference>
<keyword evidence="3" id="KW-1003">Cell membrane</keyword>
<feature type="transmembrane region" description="Helical" evidence="9">
    <location>
        <begin position="3323"/>
        <end position="3346"/>
    </location>
</feature>
<dbReference type="PROSITE" id="PS50026">
    <property type="entry name" value="EGF_3"/>
    <property type="match status" value="1"/>
</dbReference>
<evidence type="ECO:0000256" key="6">
    <source>
        <dbReference type="ARBA" id="ARBA00023136"/>
    </source>
</evidence>
<evidence type="ECO:0000256" key="9">
    <source>
        <dbReference type="SAM" id="Phobius"/>
    </source>
</evidence>
<feature type="transmembrane region" description="Helical" evidence="9">
    <location>
        <begin position="31"/>
        <end position="49"/>
    </location>
</feature>
<evidence type="ECO:0000256" key="7">
    <source>
        <dbReference type="PROSITE-ProRule" id="PRU00076"/>
    </source>
</evidence>
<feature type="region of interest" description="Disordered" evidence="8">
    <location>
        <begin position="3379"/>
        <end position="3402"/>
    </location>
</feature>
<dbReference type="InterPro" id="IPR004776">
    <property type="entry name" value="Mem_transp_PIN-like"/>
</dbReference>
<evidence type="ECO:0000313" key="12">
    <source>
        <dbReference type="Proteomes" id="UP001141327"/>
    </source>
</evidence>
<protein>
    <recommendedName>
        <fullName evidence="10">EGF-like domain-containing protein</fullName>
    </recommendedName>
</protein>
<feature type="transmembrane region" description="Helical" evidence="9">
    <location>
        <begin position="890"/>
        <end position="911"/>
    </location>
</feature>
<feature type="transmembrane region" description="Helical" evidence="9">
    <location>
        <begin position="866"/>
        <end position="884"/>
    </location>
</feature>
<feature type="transmembrane region" description="Helical" evidence="9">
    <location>
        <begin position="86"/>
        <end position="111"/>
    </location>
</feature>
<keyword evidence="6 9" id="KW-0472">Membrane</keyword>
<evidence type="ECO:0000256" key="2">
    <source>
        <dbReference type="ARBA" id="ARBA00022448"/>
    </source>
</evidence>
<feature type="compositionally biased region" description="Pro residues" evidence="8">
    <location>
        <begin position="274"/>
        <end position="289"/>
    </location>
</feature>
<comment type="caution">
    <text evidence="7">Lacks conserved residue(s) required for the propagation of feature annotation.</text>
</comment>
<feature type="transmembrane region" description="Helical" evidence="9">
    <location>
        <begin position="468"/>
        <end position="491"/>
    </location>
</feature>
<feature type="transmembrane region" description="Helical" evidence="9">
    <location>
        <begin position="824"/>
        <end position="846"/>
    </location>
</feature>
<feature type="transmembrane region" description="Helical" evidence="9">
    <location>
        <begin position="792"/>
        <end position="812"/>
    </location>
</feature>
<comment type="subcellular location">
    <subcellularLocation>
        <location evidence="1">Membrane</location>
        <topology evidence="1">Multi-pass membrane protein</topology>
    </subcellularLocation>
</comment>
<feature type="transmembrane region" description="Helical" evidence="9">
    <location>
        <begin position="61"/>
        <end position="80"/>
    </location>
</feature>
<feature type="region of interest" description="Disordered" evidence="8">
    <location>
        <begin position="663"/>
        <end position="769"/>
    </location>
</feature>
<keyword evidence="7" id="KW-1015">Disulfide bond</keyword>
<keyword evidence="12" id="KW-1185">Reference proteome</keyword>
<evidence type="ECO:0000259" key="10">
    <source>
        <dbReference type="PROSITE" id="PS50026"/>
    </source>
</evidence>
<keyword evidence="2" id="KW-0813">Transport</keyword>
<feature type="region of interest" description="Disordered" evidence="8">
    <location>
        <begin position="3438"/>
        <end position="3472"/>
    </location>
</feature>
<feature type="region of interest" description="Disordered" evidence="8">
    <location>
        <begin position="234"/>
        <end position="298"/>
    </location>
</feature>
<dbReference type="InterPro" id="IPR000742">
    <property type="entry name" value="EGF"/>
</dbReference>
<feature type="region of interest" description="Disordered" evidence="8">
    <location>
        <begin position="1"/>
        <end position="20"/>
    </location>
</feature>
<gene>
    <name evidence="11" type="ORF">PAPYR_3952</name>
</gene>
<feature type="region of interest" description="Disordered" evidence="8">
    <location>
        <begin position="3553"/>
        <end position="3606"/>
    </location>
</feature>
<dbReference type="PANTHER" id="PTHR36838:SF3">
    <property type="entry name" value="TRANSPORTER AUXIN EFFLUX CARRIER EC FAMILY"/>
    <property type="match status" value="1"/>
</dbReference>
<organism evidence="11 12">
    <name type="scientific">Paratrimastix pyriformis</name>
    <dbReference type="NCBI Taxonomy" id="342808"/>
    <lineage>
        <taxon>Eukaryota</taxon>
        <taxon>Metamonada</taxon>
        <taxon>Preaxostyla</taxon>
        <taxon>Paratrimastigidae</taxon>
        <taxon>Paratrimastix</taxon>
    </lineage>
</organism>
<evidence type="ECO:0000256" key="5">
    <source>
        <dbReference type="ARBA" id="ARBA00022989"/>
    </source>
</evidence>
<feature type="transmembrane region" description="Helical" evidence="9">
    <location>
        <begin position="381"/>
        <end position="408"/>
    </location>
</feature>
<feature type="transmembrane region" description="Helical" evidence="9">
    <location>
        <begin position="601"/>
        <end position="623"/>
    </location>
</feature>
<feature type="transmembrane region" description="Helical" evidence="9">
    <location>
        <begin position="131"/>
        <end position="151"/>
    </location>
</feature>
<comment type="caution">
    <text evidence="11">The sequence shown here is derived from an EMBL/GenBank/DDBJ whole genome shotgun (WGS) entry which is preliminary data.</text>
</comment>
<feature type="compositionally biased region" description="Low complexity" evidence="8">
    <location>
        <begin position="3438"/>
        <end position="3451"/>
    </location>
</feature>
<evidence type="ECO:0000313" key="11">
    <source>
        <dbReference type="EMBL" id="KAJ4459894.1"/>
    </source>
</evidence>
<dbReference type="Proteomes" id="UP001141327">
    <property type="component" value="Unassembled WGS sequence"/>
</dbReference>
<reference evidence="11" key="1">
    <citation type="journal article" date="2022" name="bioRxiv">
        <title>Genomics of Preaxostyla Flagellates Illuminates Evolutionary Transitions and the Path Towards Mitochondrial Loss.</title>
        <authorList>
            <person name="Novak L.V.F."/>
            <person name="Treitli S.C."/>
            <person name="Pyrih J."/>
            <person name="Halakuc P."/>
            <person name="Pipaliya S.V."/>
            <person name="Vacek V."/>
            <person name="Brzon O."/>
            <person name="Soukal P."/>
            <person name="Eme L."/>
            <person name="Dacks J.B."/>
            <person name="Karnkowska A."/>
            <person name="Elias M."/>
            <person name="Hampl V."/>
        </authorList>
    </citation>
    <scope>NUCLEOTIDE SEQUENCE</scope>
    <source>
        <strain evidence="11">RCP-MX</strain>
    </source>
</reference>
<feature type="domain" description="EGF-like" evidence="10">
    <location>
        <begin position="3212"/>
        <end position="3255"/>
    </location>
</feature>
<evidence type="ECO:0000256" key="8">
    <source>
        <dbReference type="SAM" id="MobiDB-lite"/>
    </source>
</evidence>
<accession>A0ABQ8UL10</accession>
<evidence type="ECO:0000256" key="3">
    <source>
        <dbReference type="ARBA" id="ARBA00022475"/>
    </source>
</evidence>
<keyword evidence="4 9" id="KW-0812">Transmembrane</keyword>
<feature type="transmembrane region" description="Helical" evidence="9">
    <location>
        <begin position="923"/>
        <end position="943"/>
    </location>
</feature>
<feature type="compositionally biased region" description="Gly residues" evidence="8">
    <location>
        <begin position="3555"/>
        <end position="3567"/>
    </location>
</feature>
<dbReference type="Pfam" id="PF03547">
    <property type="entry name" value="Mem_trans"/>
    <property type="match status" value="1"/>
</dbReference>
<evidence type="ECO:0000256" key="1">
    <source>
        <dbReference type="ARBA" id="ARBA00004141"/>
    </source>
</evidence>
<keyword evidence="5 9" id="KW-1133">Transmembrane helix</keyword>